<dbReference type="SUPFAM" id="SSF56529">
    <property type="entry name" value="FAH"/>
    <property type="match status" value="1"/>
</dbReference>
<name>A0A1G6AAX5_9HYPH</name>
<proteinExistence type="predicted"/>
<dbReference type="PANTHER" id="PTHR30143:SF0">
    <property type="entry name" value="2-KETO-4-PENTENOATE HYDRATASE"/>
    <property type="match status" value="1"/>
</dbReference>
<dbReference type="Proteomes" id="UP000199071">
    <property type="component" value="Unassembled WGS sequence"/>
</dbReference>
<gene>
    <name evidence="1" type="ORF">SAMN02982931_00401</name>
</gene>
<dbReference type="Gene3D" id="3.90.850.10">
    <property type="entry name" value="Fumarylacetoacetase-like, C-terminal domain"/>
    <property type="match status" value="1"/>
</dbReference>
<reference evidence="1 2" key="1">
    <citation type="submission" date="2016-10" db="EMBL/GenBank/DDBJ databases">
        <authorList>
            <person name="de Groot N.N."/>
        </authorList>
    </citation>
    <scope>NUCLEOTIDE SEQUENCE [LARGE SCALE GENOMIC DNA]</scope>
    <source>
        <strain evidence="1 2">ATCC 35022</strain>
    </source>
</reference>
<dbReference type="GO" id="GO:0008684">
    <property type="term" value="F:2-oxopent-4-enoate hydratase activity"/>
    <property type="evidence" value="ECO:0007669"/>
    <property type="project" value="TreeGrafter"/>
</dbReference>
<dbReference type="EMBL" id="FMXQ01000001">
    <property type="protein sequence ID" value="SDB05605.1"/>
    <property type="molecule type" value="Genomic_DNA"/>
</dbReference>
<evidence type="ECO:0000313" key="1">
    <source>
        <dbReference type="EMBL" id="SDB05605.1"/>
    </source>
</evidence>
<protein>
    <submittedName>
        <fullName evidence="1">2-keto-4-pentenoate hydratase</fullName>
    </submittedName>
</protein>
<sequence length="275" mass="29222">MTHTKPCQQGEAATLRSNQEKACAMLWRHWQDGAVLDALPAELVPATREGGYAIQAHFESYSAKPLAGWKIAATSAAGQKHINVDGPLAGRLLAERLHGSGARLSIAGNRMRVCEPEFGFRFGSDLPARSSPYEIPEVMAAVADLHLTIELPDSRYTDFTLVGGPSLIADNACTRDLVVGEAVTADWRALDLSTQPVSARVAGRYDREGAGANVLGGPAIALTWLVNELSGLGIGARRGELVTTGTCMVPLEIEPGDRVEVDYGDLGSIGVHIEP</sequence>
<dbReference type="AlphaFoldDB" id="A0A1G6AAX5"/>
<dbReference type="STRING" id="665467.SAMN02982931_00401"/>
<organism evidence="1 2">
    <name type="scientific">Bauldia litoralis</name>
    <dbReference type="NCBI Taxonomy" id="665467"/>
    <lineage>
        <taxon>Bacteria</taxon>
        <taxon>Pseudomonadati</taxon>
        <taxon>Pseudomonadota</taxon>
        <taxon>Alphaproteobacteria</taxon>
        <taxon>Hyphomicrobiales</taxon>
        <taxon>Kaistiaceae</taxon>
        <taxon>Bauldia</taxon>
    </lineage>
</organism>
<dbReference type="PANTHER" id="PTHR30143">
    <property type="entry name" value="ACID HYDRATASE"/>
    <property type="match status" value="1"/>
</dbReference>
<accession>A0A1G6AAX5</accession>
<dbReference type="InterPro" id="IPR050772">
    <property type="entry name" value="Hydratase-Decarb/MhpD_sf"/>
</dbReference>
<evidence type="ECO:0000313" key="2">
    <source>
        <dbReference type="Proteomes" id="UP000199071"/>
    </source>
</evidence>
<keyword evidence="2" id="KW-1185">Reference proteome</keyword>
<dbReference type="InterPro" id="IPR036663">
    <property type="entry name" value="Fumarylacetoacetase_C_sf"/>
</dbReference>
<dbReference type="GO" id="GO:0005737">
    <property type="term" value="C:cytoplasm"/>
    <property type="evidence" value="ECO:0007669"/>
    <property type="project" value="TreeGrafter"/>
</dbReference>